<dbReference type="InterPro" id="IPR001110">
    <property type="entry name" value="UPF0012_CS"/>
</dbReference>
<comment type="caution">
    <text evidence="4">The sequence shown here is derived from an EMBL/GenBank/DDBJ whole genome shotgun (WGS) entry which is preliminary data.</text>
</comment>
<dbReference type="PROSITE" id="PS50263">
    <property type="entry name" value="CN_HYDROLASE"/>
    <property type="match status" value="1"/>
</dbReference>
<gene>
    <name evidence="4" type="ORF">WDZ17_10220</name>
</gene>
<dbReference type="EMBL" id="JBBIAA010000010">
    <property type="protein sequence ID" value="MEJ5945666.1"/>
    <property type="molecule type" value="Genomic_DNA"/>
</dbReference>
<dbReference type="InterPro" id="IPR036526">
    <property type="entry name" value="C-N_Hydrolase_sf"/>
</dbReference>
<comment type="similarity">
    <text evidence="1">Belongs to the carbon-nitrogen hydrolase superfamily. NIT1/NIT2 family.</text>
</comment>
<keyword evidence="5" id="KW-1185">Reference proteome</keyword>
<keyword evidence="2 4" id="KW-0378">Hydrolase</keyword>
<evidence type="ECO:0000256" key="1">
    <source>
        <dbReference type="ARBA" id="ARBA00010613"/>
    </source>
</evidence>
<name>A0ABU8RKU1_9ACTN</name>
<dbReference type="InterPro" id="IPR003010">
    <property type="entry name" value="C-N_Hydrolase"/>
</dbReference>
<evidence type="ECO:0000313" key="4">
    <source>
        <dbReference type="EMBL" id="MEJ5945666.1"/>
    </source>
</evidence>
<dbReference type="Proteomes" id="UP001387100">
    <property type="component" value="Unassembled WGS sequence"/>
</dbReference>
<dbReference type="Pfam" id="PF00795">
    <property type="entry name" value="CN_hydrolase"/>
    <property type="match status" value="1"/>
</dbReference>
<dbReference type="RefSeq" id="WP_339575051.1">
    <property type="nucleotide sequence ID" value="NZ_JBBIAA010000010.1"/>
</dbReference>
<dbReference type="Gene3D" id="3.60.110.10">
    <property type="entry name" value="Carbon-nitrogen hydrolase"/>
    <property type="match status" value="1"/>
</dbReference>
<feature type="domain" description="CN hydrolase" evidence="3">
    <location>
        <begin position="18"/>
        <end position="261"/>
    </location>
</feature>
<dbReference type="GO" id="GO:0016787">
    <property type="term" value="F:hydrolase activity"/>
    <property type="evidence" value="ECO:0007669"/>
    <property type="project" value="UniProtKB-KW"/>
</dbReference>
<organism evidence="4 5">
    <name type="scientific">Pseudokineococcus basanitobsidens</name>
    <dbReference type="NCBI Taxonomy" id="1926649"/>
    <lineage>
        <taxon>Bacteria</taxon>
        <taxon>Bacillati</taxon>
        <taxon>Actinomycetota</taxon>
        <taxon>Actinomycetes</taxon>
        <taxon>Kineosporiales</taxon>
        <taxon>Kineosporiaceae</taxon>
        <taxon>Pseudokineococcus</taxon>
    </lineage>
</organism>
<evidence type="ECO:0000256" key="2">
    <source>
        <dbReference type="ARBA" id="ARBA00022801"/>
    </source>
</evidence>
<dbReference type="PROSITE" id="PS01227">
    <property type="entry name" value="UPF0012"/>
    <property type="match status" value="1"/>
</dbReference>
<proteinExistence type="inferred from homology"/>
<dbReference type="InterPro" id="IPR050345">
    <property type="entry name" value="Aliph_Amidase/BUP"/>
</dbReference>
<dbReference type="SUPFAM" id="SSF56317">
    <property type="entry name" value="Carbon-nitrogen hydrolase"/>
    <property type="match status" value="1"/>
</dbReference>
<protein>
    <submittedName>
        <fullName evidence="4">Nitrilase-related carbon-nitrogen hydrolase</fullName>
    </submittedName>
</protein>
<reference evidence="4 5" key="1">
    <citation type="journal article" date="2017" name="Int. J. Syst. Evol. Microbiol.">
        <title>Pseudokineococcus basanitobsidens sp. nov., isolated from volcanic rock.</title>
        <authorList>
            <person name="Lee D.W."/>
            <person name="Park M.Y."/>
            <person name="Kim J.J."/>
            <person name="Kim B.S."/>
        </authorList>
    </citation>
    <scope>NUCLEOTIDE SEQUENCE [LARGE SCALE GENOMIC DNA]</scope>
    <source>
        <strain evidence="4 5">DSM 103726</strain>
    </source>
</reference>
<dbReference type="PANTHER" id="PTHR43674:SF2">
    <property type="entry name" value="BETA-UREIDOPROPIONASE"/>
    <property type="match status" value="1"/>
</dbReference>
<sequence>MSHVLPSSCPGWSAGATTRVAAVQLAPTLLDLPGNAVRSQAAIAAALADGADLVVLPELATSGYVLADDREARSVAVPASSPVLLGWAQACRARPGAVVVGGFCELGDDGRLHNSAAVVDATGVRAVYRKVHLWDAERHLFAPGDGAPPVVETAHGRVAPLICYDLGFPEWPRTAALAGADLLAVPTNWCRGYRPPGERPIGQVAAMGAARANHVVVVCADRTGTERGVEWTEGTAVVGADGWVVSAEVTGEGVAWADVDVRGSRDRRLGRSGHLWGDRRPDLYGRLVAVDAPPTTVALPLAREEVAVPLAVQAEGEPVLAPSE</sequence>
<evidence type="ECO:0000259" key="3">
    <source>
        <dbReference type="PROSITE" id="PS50263"/>
    </source>
</evidence>
<accession>A0ABU8RKU1</accession>
<dbReference type="PANTHER" id="PTHR43674">
    <property type="entry name" value="NITRILASE C965.09-RELATED"/>
    <property type="match status" value="1"/>
</dbReference>
<evidence type="ECO:0000313" key="5">
    <source>
        <dbReference type="Proteomes" id="UP001387100"/>
    </source>
</evidence>